<name>A0AC11D9K7_SHEEP</name>
<sequence length="186" mass="21128">PRPAPPAPPHTLALPPRPTSRVQARQSPGKRNRRGQGRQRCPIRQTHCRQRRYPIRASSSVGLSEHLSVIFVIPGWIPKAARGKEKSGELSGEPRNKNQLQQSRHSTQDETVSNTSDMAETKSMFREVLPKQGQLYVEDITTMVLCKPKLLPLKSLTLEKLEKMQQAAQDTIRQQEMTEKEQKITH</sequence>
<reference evidence="1" key="3">
    <citation type="submission" date="2025-09" db="UniProtKB">
        <authorList>
            <consortium name="Ensembl"/>
        </authorList>
    </citation>
    <scope>IDENTIFICATION</scope>
</reference>
<reference evidence="1" key="2">
    <citation type="submission" date="2025-08" db="UniProtKB">
        <authorList>
            <consortium name="Ensembl"/>
        </authorList>
    </citation>
    <scope>IDENTIFICATION</scope>
</reference>
<organism evidence="1">
    <name type="scientific">Ovis aries</name>
    <name type="common">Sheep</name>
    <dbReference type="NCBI Taxonomy" id="9940"/>
    <lineage>
        <taxon>Eukaryota</taxon>
        <taxon>Metazoa</taxon>
        <taxon>Chordata</taxon>
        <taxon>Craniata</taxon>
        <taxon>Vertebrata</taxon>
        <taxon>Euteleostomi</taxon>
        <taxon>Mammalia</taxon>
        <taxon>Eutheria</taxon>
        <taxon>Laurasiatheria</taxon>
        <taxon>Artiodactyla</taxon>
        <taxon>Ruminantia</taxon>
        <taxon>Pecora</taxon>
        <taxon>Bovidae</taxon>
        <taxon>Caprinae</taxon>
        <taxon>Ovis</taxon>
    </lineage>
</organism>
<protein>
    <submittedName>
        <fullName evidence="1">Uncharacterized protein</fullName>
    </submittedName>
</protein>
<reference evidence="1" key="1">
    <citation type="submission" date="2020-11" db="EMBL/GenBank/DDBJ databases">
        <authorList>
            <person name="Davenport K.M."/>
            <person name="Bickhart D.M."/>
            <person name="Smith T.P.L."/>
            <person name="Murdoch B.M."/>
            <person name="Rosen B.D."/>
        </authorList>
    </citation>
    <scope>NUCLEOTIDE SEQUENCE [LARGE SCALE GENOMIC DNA]</scope>
    <source>
        <strain evidence="1">OAR_USU_Benz2616</strain>
    </source>
</reference>
<accession>A0AC11D9K7</accession>
<dbReference type="Ensembl" id="ENSOART00020065420.1">
    <property type="protein sequence ID" value="ENSOARP00020039413.1"/>
    <property type="gene ID" value="ENSOARG00020016842.2"/>
</dbReference>
<proteinExistence type="predicted"/>
<gene>
    <name evidence="1" type="primary">BBIP1</name>
</gene>
<evidence type="ECO:0000313" key="1">
    <source>
        <dbReference type="Ensembl" id="ENSOARP00020039413.1"/>
    </source>
</evidence>